<dbReference type="Proteomes" id="UP001149165">
    <property type="component" value="Unassembled WGS sequence"/>
</dbReference>
<keyword evidence="3" id="KW-1185">Reference proteome</keyword>
<keyword evidence="1" id="KW-0732">Signal</keyword>
<gene>
    <name evidence="2" type="ORF">N7456_000457</name>
</gene>
<protein>
    <recommendedName>
        <fullName evidence="4">Secreted protein</fullName>
    </recommendedName>
</protein>
<feature type="signal peptide" evidence="1">
    <location>
        <begin position="1"/>
        <end position="18"/>
    </location>
</feature>
<dbReference type="EMBL" id="JAPQKH010000001">
    <property type="protein sequence ID" value="KAJ5116109.1"/>
    <property type="molecule type" value="Genomic_DNA"/>
</dbReference>
<feature type="chain" id="PRO_5040891272" description="Secreted protein" evidence="1">
    <location>
        <begin position="19"/>
        <end position="102"/>
    </location>
</feature>
<accession>A0A9W9GC66</accession>
<dbReference type="AlphaFoldDB" id="A0A9W9GC66"/>
<organism evidence="2 3">
    <name type="scientific">Penicillium angulare</name>
    <dbReference type="NCBI Taxonomy" id="116970"/>
    <lineage>
        <taxon>Eukaryota</taxon>
        <taxon>Fungi</taxon>
        <taxon>Dikarya</taxon>
        <taxon>Ascomycota</taxon>
        <taxon>Pezizomycotina</taxon>
        <taxon>Eurotiomycetes</taxon>
        <taxon>Eurotiomycetidae</taxon>
        <taxon>Eurotiales</taxon>
        <taxon>Aspergillaceae</taxon>
        <taxon>Penicillium</taxon>
    </lineage>
</organism>
<evidence type="ECO:0000313" key="3">
    <source>
        <dbReference type="Proteomes" id="UP001149165"/>
    </source>
</evidence>
<comment type="caution">
    <text evidence="2">The sequence shown here is derived from an EMBL/GenBank/DDBJ whole genome shotgun (WGS) entry which is preliminary data.</text>
</comment>
<evidence type="ECO:0000313" key="2">
    <source>
        <dbReference type="EMBL" id="KAJ5116109.1"/>
    </source>
</evidence>
<reference evidence="2" key="2">
    <citation type="journal article" date="2023" name="IMA Fungus">
        <title>Comparative genomic study of the Penicillium genus elucidates a diverse pangenome and 15 lateral gene transfer events.</title>
        <authorList>
            <person name="Petersen C."/>
            <person name="Sorensen T."/>
            <person name="Nielsen M.R."/>
            <person name="Sondergaard T.E."/>
            <person name="Sorensen J.L."/>
            <person name="Fitzpatrick D.A."/>
            <person name="Frisvad J.C."/>
            <person name="Nielsen K.L."/>
        </authorList>
    </citation>
    <scope>NUCLEOTIDE SEQUENCE</scope>
    <source>
        <strain evidence="2">IBT 30069</strain>
    </source>
</reference>
<evidence type="ECO:0000256" key="1">
    <source>
        <dbReference type="SAM" id="SignalP"/>
    </source>
</evidence>
<reference evidence="2" key="1">
    <citation type="submission" date="2022-11" db="EMBL/GenBank/DDBJ databases">
        <authorList>
            <person name="Petersen C."/>
        </authorList>
    </citation>
    <scope>NUCLEOTIDE SEQUENCE</scope>
    <source>
        <strain evidence="2">IBT 30069</strain>
    </source>
</reference>
<proteinExistence type="predicted"/>
<sequence>MHVHGGLMIFIEAAVVFSCHLLSSRFHFFQLEKIFNSRLNDVEKNENFKAKAARRRSLTQKLFTNEGGLGSENYLCVVEIAGIIKGVSSSPPRRSNEMRTLN</sequence>
<evidence type="ECO:0008006" key="4">
    <source>
        <dbReference type="Google" id="ProtNLM"/>
    </source>
</evidence>
<name>A0A9W9GC66_9EURO</name>